<evidence type="ECO:0000313" key="1">
    <source>
        <dbReference type="EMBL" id="CAI8588477.1"/>
    </source>
</evidence>
<reference evidence="1 2" key="1">
    <citation type="submission" date="2023-01" db="EMBL/GenBank/DDBJ databases">
        <authorList>
            <person name="Kreplak J."/>
        </authorList>
    </citation>
    <scope>NUCLEOTIDE SEQUENCE [LARGE SCALE GENOMIC DNA]</scope>
</reference>
<protein>
    <submittedName>
        <fullName evidence="1">Uncharacterized protein</fullName>
    </submittedName>
</protein>
<accession>A0AAV0YVF8</accession>
<proteinExistence type="predicted"/>
<name>A0AAV0YVF8_VICFA</name>
<sequence length="91" mass="10589">MVSKTFERSLNHDFYSGETEDAPMDYYSDYDDDADDYFDEGDASDHADSRRPEVYTFSRFLILFLCVGEKGTIRMAKNANVMRGKKSYRNV</sequence>
<evidence type="ECO:0000313" key="2">
    <source>
        <dbReference type="Proteomes" id="UP001157006"/>
    </source>
</evidence>
<keyword evidence="2" id="KW-1185">Reference proteome</keyword>
<dbReference type="EMBL" id="OX451736">
    <property type="protein sequence ID" value="CAI8588477.1"/>
    <property type="molecule type" value="Genomic_DNA"/>
</dbReference>
<dbReference type="AlphaFoldDB" id="A0AAV0YVF8"/>
<gene>
    <name evidence="1" type="ORF">VFH_I349200</name>
</gene>
<organism evidence="1 2">
    <name type="scientific">Vicia faba</name>
    <name type="common">Broad bean</name>
    <name type="synonym">Faba vulgaris</name>
    <dbReference type="NCBI Taxonomy" id="3906"/>
    <lineage>
        <taxon>Eukaryota</taxon>
        <taxon>Viridiplantae</taxon>
        <taxon>Streptophyta</taxon>
        <taxon>Embryophyta</taxon>
        <taxon>Tracheophyta</taxon>
        <taxon>Spermatophyta</taxon>
        <taxon>Magnoliopsida</taxon>
        <taxon>eudicotyledons</taxon>
        <taxon>Gunneridae</taxon>
        <taxon>Pentapetalae</taxon>
        <taxon>rosids</taxon>
        <taxon>fabids</taxon>
        <taxon>Fabales</taxon>
        <taxon>Fabaceae</taxon>
        <taxon>Papilionoideae</taxon>
        <taxon>50 kb inversion clade</taxon>
        <taxon>NPAAA clade</taxon>
        <taxon>Hologalegina</taxon>
        <taxon>IRL clade</taxon>
        <taxon>Fabeae</taxon>
        <taxon>Vicia</taxon>
    </lineage>
</organism>
<dbReference type="Proteomes" id="UP001157006">
    <property type="component" value="Chromosome 1L"/>
</dbReference>